<dbReference type="GO" id="GO:0019310">
    <property type="term" value="P:inositol catabolic process"/>
    <property type="evidence" value="ECO:0007669"/>
    <property type="project" value="UniProtKB-UniRule"/>
</dbReference>
<evidence type="ECO:0000313" key="8">
    <source>
        <dbReference type="Proteomes" id="UP001273589"/>
    </source>
</evidence>
<dbReference type="Pfam" id="PF01408">
    <property type="entry name" value="GFO_IDH_MocA"/>
    <property type="match status" value="1"/>
</dbReference>
<evidence type="ECO:0000259" key="6">
    <source>
        <dbReference type="Pfam" id="PF02894"/>
    </source>
</evidence>
<gene>
    <name evidence="4" type="primary">iolG</name>
    <name evidence="7" type="ORF">PV367_23765</name>
</gene>
<keyword evidence="2 4" id="KW-0560">Oxidoreductase</keyword>
<keyword evidence="3 4" id="KW-0520">NAD</keyword>
<dbReference type="Proteomes" id="UP001273589">
    <property type="component" value="Unassembled WGS sequence"/>
</dbReference>
<evidence type="ECO:0000256" key="4">
    <source>
        <dbReference type="HAMAP-Rule" id="MF_01671"/>
    </source>
</evidence>
<dbReference type="Pfam" id="PF02894">
    <property type="entry name" value="GFO_IDH_MocA_C"/>
    <property type="match status" value="1"/>
</dbReference>
<feature type="domain" description="Gfo/Idh/MocA-like oxidoreductase N-terminal" evidence="5">
    <location>
        <begin position="3"/>
        <end position="123"/>
    </location>
</feature>
<proteinExistence type="inferred from homology"/>
<dbReference type="EMBL" id="JARAWN010000158">
    <property type="protein sequence ID" value="MDX3132723.1"/>
    <property type="molecule type" value="Genomic_DNA"/>
</dbReference>
<sequence length="339" mass="36368">MTVRVGVIGAGMIGQDHIRRLTEAVTGAQVSAVTDIDAERAAEVAARVGAVVLPTGADLIASPDVDAVLVTSWGPTHAEHVLNAIAAGKPVFCEKPLATTAEDCLRIVDAERAHGRRLVQVGFMRRFDPGYRQMKDVLASGALGTPLIVHCAHRNPTVPDSYTSPMAAQDTAVHEIDVLRWLLDDEIVSAQVITPRATSKRFEHLKDPQIMVFETTSGVRIDLEVFVNCQYGYDIQCEVVGEDGLVRLPDPAAVAVRTAGQHSSTVPQDWKARFAEAFDTEFREWIDAVAAGAEPTGPSAWDGYAATVITDAAVRSLQFDGTVVAADMKPRPAFYGGIA</sequence>
<feature type="domain" description="Gfo/Idh/MocA-like oxidoreductase C-terminal" evidence="6">
    <location>
        <begin position="135"/>
        <end position="319"/>
    </location>
</feature>
<evidence type="ECO:0000259" key="5">
    <source>
        <dbReference type="Pfam" id="PF01408"/>
    </source>
</evidence>
<comment type="function">
    <text evidence="4">Involved in the oxidation of myo-inositol (MI) to 2-keto-myo-inositol (2KMI or 2-inosose).</text>
</comment>
<dbReference type="GO" id="GO:0000166">
    <property type="term" value="F:nucleotide binding"/>
    <property type="evidence" value="ECO:0007669"/>
    <property type="project" value="InterPro"/>
</dbReference>
<dbReference type="InterPro" id="IPR000683">
    <property type="entry name" value="Gfo/Idh/MocA-like_OxRdtase_N"/>
</dbReference>
<dbReference type="InterPro" id="IPR050424">
    <property type="entry name" value="Gfo-Idh-MocA_inositol_DH"/>
</dbReference>
<dbReference type="PANTHER" id="PTHR43593">
    <property type="match status" value="1"/>
</dbReference>
<accession>A0AAJ2PS70</accession>
<dbReference type="PANTHER" id="PTHR43593:SF1">
    <property type="entry name" value="INOSITOL 2-DEHYDROGENASE"/>
    <property type="match status" value="1"/>
</dbReference>
<dbReference type="Gene3D" id="3.40.50.720">
    <property type="entry name" value="NAD(P)-binding Rossmann-like Domain"/>
    <property type="match status" value="1"/>
</dbReference>
<dbReference type="HAMAP" id="MF_01671">
    <property type="entry name" value="IolG"/>
    <property type="match status" value="1"/>
</dbReference>
<dbReference type="EC" id="1.1.1.18" evidence="4"/>
<dbReference type="InterPro" id="IPR036291">
    <property type="entry name" value="NAD(P)-bd_dom_sf"/>
</dbReference>
<comment type="caution">
    <text evidence="7">The sequence shown here is derived from an EMBL/GenBank/DDBJ whole genome shotgun (WGS) entry which is preliminary data.</text>
</comment>
<dbReference type="InterPro" id="IPR023794">
    <property type="entry name" value="MI/DCI_dehydrogenase"/>
</dbReference>
<reference evidence="7" key="1">
    <citation type="journal article" date="2023" name="Microb. Genom.">
        <title>Mesoterricola silvestris gen. nov., sp. nov., Mesoterricola sediminis sp. nov., Geothrix oryzae sp. nov., Geothrix edaphica sp. nov., Geothrix rubra sp. nov., and Geothrix limicola sp. nov., six novel members of Acidobacteriota isolated from soils.</title>
        <authorList>
            <person name="Weisberg A.J."/>
            <person name="Pearce E."/>
            <person name="Kramer C.G."/>
            <person name="Chang J.H."/>
            <person name="Clarke C.R."/>
        </authorList>
    </citation>
    <scope>NUCLEOTIDE SEQUENCE</scope>
    <source>
        <strain evidence="7">ND06-05F</strain>
    </source>
</reference>
<comment type="subunit">
    <text evidence="4">Homotetramer.</text>
</comment>
<dbReference type="InterPro" id="IPR004104">
    <property type="entry name" value="Gfo/Idh/MocA-like_OxRdtase_C"/>
</dbReference>
<dbReference type="SUPFAM" id="SSF55347">
    <property type="entry name" value="Glyceraldehyde-3-phosphate dehydrogenase-like, C-terminal domain"/>
    <property type="match status" value="1"/>
</dbReference>
<comment type="similarity">
    <text evidence="1 4">Belongs to the Gfo/Idh/MocA family.</text>
</comment>
<dbReference type="RefSeq" id="WP_319693991.1">
    <property type="nucleotide sequence ID" value="NZ_JARAWN010000158.1"/>
</dbReference>
<dbReference type="GO" id="GO:0050112">
    <property type="term" value="F:inositol 2-dehydrogenase (NAD+) activity"/>
    <property type="evidence" value="ECO:0007669"/>
    <property type="project" value="UniProtKB-UniRule"/>
</dbReference>
<dbReference type="Gene3D" id="3.30.360.10">
    <property type="entry name" value="Dihydrodipicolinate Reductase, domain 2"/>
    <property type="match status" value="1"/>
</dbReference>
<evidence type="ECO:0000256" key="1">
    <source>
        <dbReference type="ARBA" id="ARBA00010928"/>
    </source>
</evidence>
<comment type="catalytic activity">
    <reaction evidence="4">
        <text>myo-inositol + NAD(+) = scyllo-inosose + NADH + H(+)</text>
        <dbReference type="Rhea" id="RHEA:16949"/>
        <dbReference type="ChEBI" id="CHEBI:15378"/>
        <dbReference type="ChEBI" id="CHEBI:17268"/>
        <dbReference type="ChEBI" id="CHEBI:17811"/>
        <dbReference type="ChEBI" id="CHEBI:57540"/>
        <dbReference type="ChEBI" id="CHEBI:57945"/>
        <dbReference type="EC" id="1.1.1.18"/>
    </reaction>
</comment>
<evidence type="ECO:0000313" key="7">
    <source>
        <dbReference type="EMBL" id="MDX3132723.1"/>
    </source>
</evidence>
<evidence type="ECO:0000256" key="2">
    <source>
        <dbReference type="ARBA" id="ARBA00023002"/>
    </source>
</evidence>
<dbReference type="AlphaFoldDB" id="A0AAJ2PS70"/>
<name>A0AAJ2PS70_9ACTN</name>
<organism evidence="7 8">
    <name type="scientific">Streptomyces europaeiscabiei</name>
    <dbReference type="NCBI Taxonomy" id="146819"/>
    <lineage>
        <taxon>Bacteria</taxon>
        <taxon>Bacillati</taxon>
        <taxon>Actinomycetota</taxon>
        <taxon>Actinomycetes</taxon>
        <taxon>Kitasatosporales</taxon>
        <taxon>Streptomycetaceae</taxon>
        <taxon>Streptomyces</taxon>
    </lineage>
</organism>
<dbReference type="SUPFAM" id="SSF51735">
    <property type="entry name" value="NAD(P)-binding Rossmann-fold domains"/>
    <property type="match status" value="1"/>
</dbReference>
<evidence type="ECO:0000256" key="3">
    <source>
        <dbReference type="ARBA" id="ARBA00023027"/>
    </source>
</evidence>
<protein>
    <recommendedName>
        <fullName evidence="4">Inositol 2-dehydrogenase</fullName>
        <ecNumber evidence="4">1.1.1.18</ecNumber>
    </recommendedName>
    <alternativeName>
        <fullName evidence="4">Myo-inositol 2-dehydrogenase</fullName>
        <shortName evidence="4">MI 2-dehydrogenase</shortName>
    </alternativeName>
</protein>